<evidence type="ECO:0000313" key="4">
    <source>
        <dbReference type="Proteomes" id="UP000031572"/>
    </source>
</evidence>
<evidence type="ECO:0000259" key="2">
    <source>
        <dbReference type="SMART" id="SM01080"/>
    </source>
</evidence>
<keyword evidence="1" id="KW-0472">Membrane</keyword>
<dbReference type="Proteomes" id="UP000031572">
    <property type="component" value="Unassembled WGS sequence"/>
</dbReference>
<keyword evidence="1" id="KW-0812">Transmembrane</keyword>
<dbReference type="EMBL" id="JWJG01000028">
    <property type="protein sequence ID" value="KIF82481.1"/>
    <property type="molecule type" value="Genomic_DNA"/>
</dbReference>
<gene>
    <name evidence="3" type="ORF">TSA66_19335</name>
</gene>
<feature type="domain" description="CHASE2" evidence="2">
    <location>
        <begin position="38"/>
        <end position="337"/>
    </location>
</feature>
<accession>A0A0C2BWU5</accession>
<dbReference type="SMART" id="SM01080">
    <property type="entry name" value="CHASE2"/>
    <property type="match status" value="1"/>
</dbReference>
<evidence type="ECO:0000256" key="1">
    <source>
        <dbReference type="SAM" id="Phobius"/>
    </source>
</evidence>
<organism evidence="3 4">
    <name type="scientific">Noviherbaspirillum autotrophicum</name>
    <dbReference type="NCBI Taxonomy" id="709839"/>
    <lineage>
        <taxon>Bacteria</taxon>
        <taxon>Pseudomonadati</taxon>
        <taxon>Pseudomonadota</taxon>
        <taxon>Betaproteobacteria</taxon>
        <taxon>Burkholderiales</taxon>
        <taxon>Oxalobacteraceae</taxon>
        <taxon>Noviherbaspirillum</taxon>
    </lineage>
</organism>
<keyword evidence="1" id="KW-1133">Transmembrane helix</keyword>
<keyword evidence="4" id="KW-1185">Reference proteome</keyword>
<name>A0A0C2BWU5_9BURK</name>
<proteinExistence type="predicted"/>
<comment type="caution">
    <text evidence="3">The sequence shown here is derived from an EMBL/GenBank/DDBJ whole genome shotgun (WGS) entry which is preliminary data.</text>
</comment>
<dbReference type="Pfam" id="PF05226">
    <property type="entry name" value="CHASE2"/>
    <property type="match status" value="1"/>
</dbReference>
<dbReference type="InterPro" id="IPR007890">
    <property type="entry name" value="CHASE2"/>
</dbReference>
<dbReference type="AlphaFoldDB" id="A0A0C2BWU5"/>
<protein>
    <recommendedName>
        <fullName evidence="2">CHASE2 domain-containing protein</fullName>
    </recommendedName>
</protein>
<reference evidence="3 4" key="1">
    <citation type="submission" date="2014-12" db="EMBL/GenBank/DDBJ databases">
        <title>Denitrispirillum autotrophicum gen. nov., sp. nov., Denitrifying, Facultatively Autotrophic Bacteria Isolated from Rice Paddy Soil.</title>
        <authorList>
            <person name="Ishii S."/>
            <person name="Ashida N."/>
            <person name="Ohno H."/>
            <person name="Otsuka S."/>
            <person name="Yokota A."/>
            <person name="Senoo K."/>
        </authorList>
    </citation>
    <scope>NUCLEOTIDE SEQUENCE [LARGE SCALE GENOMIC DNA]</scope>
    <source>
        <strain evidence="3 4">TSA66</strain>
    </source>
</reference>
<sequence>MHGGAHPSIHLHDVLHHLIVATVLASTILLVEAYTPWLRWLDSLALRVALPTTTNTALVDQSKQPVIMSITDTLYEQAFEQSSPLNRRRMAELLEKLKESQPRVVAIDLDLSPSASDELHATERRQLDQALLALAGQSRLVLATPFRTATLQEKQHLWVRAMCEHGIRFALPTLSSSMNTVVRHDVESPLLANVAHKLALGEPKDPLLTHEVCEWAAEMDSKTFFDATARSHGHNTETIPLKSALLSPINLHQQAVEPEWSAAKGFAIPNLAGKTVFLGGAWADSDQFFSALSEHPYPGVFIHAAAFSTQLNPAINTSHGYALLADMVVGTILGFIFHGIWTKIGRAKPYLLGASKGVRNQMFHTLLWRGVLVIGWLPPILIICLFFGASALLLKLNLWLNPGPLVFGMFIDAIMAAKTSPDGHTEHHKFRLKKLLHSFPDLGWQLPLVGFAISTLFTHGH</sequence>
<feature type="transmembrane region" description="Helical" evidence="1">
    <location>
        <begin position="366"/>
        <end position="393"/>
    </location>
</feature>
<evidence type="ECO:0000313" key="3">
    <source>
        <dbReference type="EMBL" id="KIF82481.1"/>
    </source>
</evidence>
<feature type="transmembrane region" description="Helical" evidence="1">
    <location>
        <begin position="320"/>
        <end position="341"/>
    </location>
</feature>